<dbReference type="Pfam" id="PF12728">
    <property type="entry name" value="HTH_17"/>
    <property type="match status" value="1"/>
</dbReference>
<dbReference type="RefSeq" id="WP_158421436.1">
    <property type="nucleotide sequence ID" value="NZ_JAOQJL010000013.1"/>
</dbReference>
<sequence>MSKFYTALEIAEKLKIKKTTVYELIKRGDLQSSKVGKQLRISEEQLDEYLNRTETREPLHVPTFQPESSVLKRDYLLHSSGLILSGQTTPALELLLSRMAAHPQGMPVLQSHLNSYNGLYSLYFGKVHAAAVSMKPEEASCLVPGVPLAFVCLYHFPIGFYVLQDNPKGIFTFQDLDREDVILANREKGSTRRIFLDHSLMEAGVDTDNISGYLNELVSDLSTASAVLSRRADVALGEEAVARTTPGLSFLPMGILPMYLVLEASSLDKPGFAALLEIIRSESFLSDLFGQTGYDVTHTGEILYL</sequence>
<dbReference type="SUPFAM" id="SSF53850">
    <property type="entry name" value="Periplasmic binding protein-like II"/>
    <property type="match status" value="1"/>
</dbReference>
<proteinExistence type="predicted"/>
<dbReference type="PANTHER" id="PTHR38431:SF1">
    <property type="entry name" value="BLL2305 PROTEIN"/>
    <property type="match status" value="1"/>
</dbReference>
<comment type="caution">
    <text evidence="3">The sequence shown here is derived from an EMBL/GenBank/DDBJ whole genome shotgun (WGS) entry which is preliminary data.</text>
</comment>
<dbReference type="PANTHER" id="PTHR38431">
    <property type="entry name" value="BLL2305 PROTEIN"/>
    <property type="match status" value="1"/>
</dbReference>
<gene>
    <name evidence="3" type="ORF">OCV61_08270</name>
</gene>
<dbReference type="NCBIfam" id="TIGR01764">
    <property type="entry name" value="excise"/>
    <property type="match status" value="1"/>
</dbReference>
<dbReference type="Proteomes" id="UP001652409">
    <property type="component" value="Unassembled WGS sequence"/>
</dbReference>
<keyword evidence="4" id="KW-1185">Reference proteome</keyword>
<dbReference type="InterPro" id="IPR024370">
    <property type="entry name" value="PBP_domain"/>
</dbReference>
<evidence type="ECO:0000259" key="2">
    <source>
        <dbReference type="Pfam" id="PF12728"/>
    </source>
</evidence>
<reference evidence="3 4" key="1">
    <citation type="journal article" date="2021" name="ISME Commun">
        <title>Automated analysis of genomic sequences facilitates high-throughput and comprehensive description of bacteria.</title>
        <authorList>
            <person name="Hitch T.C.A."/>
        </authorList>
    </citation>
    <scope>NUCLEOTIDE SEQUENCE [LARGE SCALE GENOMIC DNA]</scope>
    <source>
        <strain evidence="3 4">Sanger_23</strain>
    </source>
</reference>
<protein>
    <submittedName>
        <fullName evidence="3">Helix-turn-helix transcriptional regulator</fullName>
    </submittedName>
</protein>
<dbReference type="Pfam" id="PF12727">
    <property type="entry name" value="PBP_like"/>
    <property type="match status" value="1"/>
</dbReference>
<evidence type="ECO:0000259" key="1">
    <source>
        <dbReference type="Pfam" id="PF12727"/>
    </source>
</evidence>
<dbReference type="InterPro" id="IPR010093">
    <property type="entry name" value="SinI_DNA-bd"/>
</dbReference>
<dbReference type="InterPro" id="IPR041657">
    <property type="entry name" value="HTH_17"/>
</dbReference>
<feature type="domain" description="PBP" evidence="1">
    <location>
        <begin position="98"/>
        <end position="280"/>
    </location>
</feature>
<evidence type="ECO:0000313" key="4">
    <source>
        <dbReference type="Proteomes" id="UP001652409"/>
    </source>
</evidence>
<name>A0ABT2TT46_9FIRM</name>
<dbReference type="EMBL" id="JAOQJL010000013">
    <property type="protein sequence ID" value="MCU6765408.1"/>
    <property type="molecule type" value="Genomic_DNA"/>
</dbReference>
<feature type="domain" description="Helix-turn-helix" evidence="2">
    <location>
        <begin position="5"/>
        <end position="52"/>
    </location>
</feature>
<organism evidence="3 4">
    <name type="scientific">Blautia ammoniilytica</name>
    <dbReference type="NCBI Taxonomy" id="2981782"/>
    <lineage>
        <taxon>Bacteria</taxon>
        <taxon>Bacillati</taxon>
        <taxon>Bacillota</taxon>
        <taxon>Clostridia</taxon>
        <taxon>Lachnospirales</taxon>
        <taxon>Lachnospiraceae</taxon>
        <taxon>Blautia</taxon>
    </lineage>
</organism>
<evidence type="ECO:0000313" key="3">
    <source>
        <dbReference type="EMBL" id="MCU6765408.1"/>
    </source>
</evidence>
<accession>A0ABT2TT46</accession>